<dbReference type="HOGENOM" id="CLU_824860_0_0_1"/>
<dbReference type="EMBL" id="DS546520">
    <property type="protein sequence ID" value="EDQ48363.1"/>
    <property type="molecule type" value="Genomic_DNA"/>
</dbReference>
<feature type="compositionally biased region" description="Basic residues" evidence="1">
    <location>
        <begin position="156"/>
        <end position="167"/>
    </location>
</feature>
<proteinExistence type="predicted"/>
<accession>A9U7J0</accession>
<evidence type="ECO:0000256" key="1">
    <source>
        <dbReference type="SAM" id="MobiDB-lite"/>
    </source>
</evidence>
<reference evidence="2" key="1">
    <citation type="journal article" date="2008" name="Science">
        <title>The Physcomitrella genome reveals evolutionary insights into the conquest of land by plants.</title>
        <authorList>
            <person name="Rensing S."/>
            <person name="Lang D."/>
            <person name="Zimmer A."/>
            <person name="Terry A."/>
            <person name="Salamov A."/>
            <person name="Shapiro H."/>
            <person name="Nishiyama T."/>
            <person name="Perroud P.-F."/>
            <person name="Lindquist E."/>
            <person name="Kamisugi Y."/>
            <person name="Tanahashi T."/>
            <person name="Sakakibara K."/>
            <person name="Fujita T."/>
            <person name="Oishi K."/>
            <person name="Shin-I T."/>
            <person name="Kuroki Y."/>
            <person name="Toyoda A."/>
            <person name="Suzuki Y."/>
            <person name="Hashimoto A."/>
            <person name="Yamaguchi K."/>
            <person name="Sugano A."/>
            <person name="Kohara Y."/>
            <person name="Fujiyama A."/>
            <person name="Anterola A."/>
            <person name="Aoki S."/>
            <person name="Ashton N."/>
            <person name="Barbazuk W.B."/>
            <person name="Barker E."/>
            <person name="Bennetzen J."/>
            <person name="Bezanilla M."/>
            <person name="Blankenship R."/>
            <person name="Cho S.H."/>
            <person name="Dutcher S."/>
            <person name="Estelle M."/>
            <person name="Fawcett J.A."/>
            <person name="Gundlach H."/>
            <person name="Hanada K."/>
            <person name="Heyl A."/>
            <person name="Hicks K.A."/>
            <person name="Hugh J."/>
            <person name="Lohr M."/>
            <person name="Mayer K."/>
            <person name="Melkozernov A."/>
            <person name="Murata T."/>
            <person name="Nelson D."/>
            <person name="Pils B."/>
            <person name="Prigge M."/>
            <person name="Reiss B."/>
            <person name="Renner T."/>
            <person name="Rombauts S."/>
            <person name="Rushton P."/>
            <person name="Sanderfoot A."/>
            <person name="Schween G."/>
            <person name="Shiu S.-H."/>
            <person name="Stueber K."/>
            <person name="Theodoulou F.L."/>
            <person name="Tu H."/>
            <person name="Van de Peer Y."/>
            <person name="Verrier P.J."/>
            <person name="Waters E."/>
            <person name="Wood A."/>
            <person name="Yang L."/>
            <person name="Cove D."/>
            <person name="Cuming A."/>
            <person name="Hasebe M."/>
            <person name="Lucas S."/>
            <person name="Mishler D.B."/>
            <person name="Reski R."/>
            <person name="Grigoriev I."/>
            <person name="Quatrano R.S."/>
            <person name="Boore J.L."/>
        </authorList>
    </citation>
    <scope>NUCLEOTIDE SEQUENCE [LARGE SCALE GENOMIC DNA]</scope>
</reference>
<feature type="region of interest" description="Disordered" evidence="1">
    <location>
        <begin position="153"/>
        <end position="193"/>
    </location>
</feature>
<feature type="compositionally biased region" description="Basic and acidic residues" evidence="1">
    <location>
        <begin position="177"/>
        <end position="188"/>
    </location>
</feature>
<sequence length="337" mass="35241">MFVDGEAAFTGSSPAGPAAFASGSIALGMQQFNGVSSGRWLGWIDDVCFSPRAEYTGPFAVPSLPLSAQASTILLNRVAGRALSSGFVVASPGGAMPPTGETLLGLVGKSRTNYLFDRAANGRIRGTVERDASPADVPLPVERCHERSLRLPVHRDRPRLHGHRSRLRAQLPRGHRRQPEPGHGRHGADAMSAPASDWEITQTTALAQLAAMLTRADTGPGRASLALFSTARPALITDPHADAPQAEIVLAKPSGNIIGSSLVLYVETPAGAMVQSNGLPRWAEWRAADGAVLARCDVTDMDHGGGLRVIGGATPEGETSPMLYTGGLVQLGLVALS</sequence>
<dbReference type="AlphaFoldDB" id="A9U7J0"/>
<gene>
    <name evidence="2" type="ORF">PHYPADRAFT_103913</name>
</gene>
<protein>
    <submittedName>
        <fullName evidence="2">Predicted protein</fullName>
    </submittedName>
</protein>
<name>A9U7J0_PHYPA</name>
<organism>
    <name type="scientific">Physcomitrium patens</name>
    <name type="common">Spreading-leaved earth moss</name>
    <name type="synonym">Physcomitrella patens</name>
    <dbReference type="NCBI Taxonomy" id="3218"/>
    <lineage>
        <taxon>Eukaryota</taxon>
        <taxon>Viridiplantae</taxon>
        <taxon>Streptophyta</taxon>
        <taxon>Embryophyta</taxon>
        <taxon>Bryophyta</taxon>
        <taxon>Bryophytina</taxon>
        <taxon>Bryopsida</taxon>
        <taxon>Funariidae</taxon>
        <taxon>Funariales</taxon>
        <taxon>Funariaceae</taxon>
        <taxon>Physcomitrium</taxon>
    </lineage>
</organism>
<evidence type="ECO:0000313" key="2">
    <source>
        <dbReference type="EMBL" id="EDQ48363.1"/>
    </source>
</evidence>